<proteinExistence type="predicted"/>
<dbReference type="STRING" id="70667.A0A183S979"/>
<keyword evidence="2" id="KW-1185">Reference proteome</keyword>
<dbReference type="Proteomes" id="UP000275846">
    <property type="component" value="Unassembled WGS sequence"/>
</dbReference>
<accession>A0A183S979</accession>
<dbReference type="EMBL" id="UYSU01000759">
    <property type="protein sequence ID" value="VDL86207.1"/>
    <property type="molecule type" value="Genomic_DNA"/>
</dbReference>
<gene>
    <name evidence="1" type="ORF">SSLN_LOCUS776</name>
</gene>
<dbReference type="AlphaFoldDB" id="A0A183S979"/>
<reference evidence="3" key="1">
    <citation type="submission" date="2016-06" db="UniProtKB">
        <authorList>
            <consortium name="WormBaseParasite"/>
        </authorList>
    </citation>
    <scope>IDENTIFICATION</scope>
</reference>
<sequence length="300" mass="33732">MAEINPENFAGNASSIWKMLDEMAENDPKGYEKFIKKQMEVGQGLTSRPKCRCVYKLTLQWQTWREGGASDPLCTSSILVPTVCLAIHPVVYQQHDFPLQDDSTVSSNRIGCKVDELMAVCLTFLEKEKSIFTREYAEFSRTGVLPKLRPEWSTEPHGGVEGMFKSLHYRNFNFATLAQEALSSSGLLVGKKAAGDVQAVNEPEVSLNIDKLKGPQSKRKILIEEVSARPSPPSWKLTRSHGDSMLKYSIDLPALVTLKDCELDISTVRPNSKQLITFWFCTLLNPTHKISQNMKYEALK</sequence>
<organism evidence="3">
    <name type="scientific">Schistocephalus solidus</name>
    <name type="common">Tapeworm</name>
    <dbReference type="NCBI Taxonomy" id="70667"/>
    <lineage>
        <taxon>Eukaryota</taxon>
        <taxon>Metazoa</taxon>
        <taxon>Spiralia</taxon>
        <taxon>Lophotrochozoa</taxon>
        <taxon>Platyhelminthes</taxon>
        <taxon>Cestoda</taxon>
        <taxon>Eucestoda</taxon>
        <taxon>Diphyllobothriidea</taxon>
        <taxon>Diphyllobothriidae</taxon>
        <taxon>Schistocephalus</taxon>
    </lineage>
</organism>
<reference evidence="1 2" key="2">
    <citation type="submission" date="2018-11" db="EMBL/GenBank/DDBJ databases">
        <authorList>
            <consortium name="Pathogen Informatics"/>
        </authorList>
    </citation>
    <scope>NUCLEOTIDE SEQUENCE [LARGE SCALE GENOMIC DNA]</scope>
    <source>
        <strain evidence="1 2">NST_G2</strain>
    </source>
</reference>
<evidence type="ECO:0000313" key="2">
    <source>
        <dbReference type="Proteomes" id="UP000275846"/>
    </source>
</evidence>
<dbReference type="OrthoDB" id="545063at2759"/>
<name>A0A183S979_SCHSO</name>
<evidence type="ECO:0000313" key="3">
    <source>
        <dbReference type="WBParaSite" id="SSLN_0000081001-mRNA-1"/>
    </source>
</evidence>
<dbReference type="WBParaSite" id="SSLN_0000081001-mRNA-1">
    <property type="protein sequence ID" value="SSLN_0000081001-mRNA-1"/>
    <property type="gene ID" value="SSLN_0000081001"/>
</dbReference>
<protein>
    <submittedName>
        <fullName evidence="3">PIH1 domain-containing protein</fullName>
    </submittedName>
</protein>
<evidence type="ECO:0000313" key="1">
    <source>
        <dbReference type="EMBL" id="VDL86207.1"/>
    </source>
</evidence>